<dbReference type="Pfam" id="PF07189">
    <property type="entry name" value="SF3b10"/>
    <property type="match status" value="1"/>
</dbReference>
<dbReference type="STRING" id="1071378.G0WCV9"/>
<dbReference type="eggNOG" id="KOG3485">
    <property type="taxonomic scope" value="Eukaryota"/>
</dbReference>
<evidence type="ECO:0000256" key="1">
    <source>
        <dbReference type="SAM" id="MobiDB-lite"/>
    </source>
</evidence>
<proteinExistence type="predicted"/>
<gene>
    <name evidence="2" type="primary">NDAI0F03020</name>
    <name evidence="2" type="ordered locus">NDAI_0F03020</name>
</gene>
<dbReference type="KEGG" id="ndi:NDAI_0F03020"/>
<organism evidence="2 3">
    <name type="scientific">Naumovozyma dairenensis (strain ATCC 10597 / BCRC 20456 / CBS 421 / NBRC 0211 / NRRL Y-12639)</name>
    <name type="common">Saccharomyces dairenensis</name>
    <dbReference type="NCBI Taxonomy" id="1071378"/>
    <lineage>
        <taxon>Eukaryota</taxon>
        <taxon>Fungi</taxon>
        <taxon>Dikarya</taxon>
        <taxon>Ascomycota</taxon>
        <taxon>Saccharomycotina</taxon>
        <taxon>Saccharomycetes</taxon>
        <taxon>Saccharomycetales</taxon>
        <taxon>Saccharomycetaceae</taxon>
        <taxon>Naumovozyma</taxon>
    </lineage>
</organism>
<protein>
    <recommendedName>
        <fullName evidence="4">Splicing factor subunit</fullName>
    </recommendedName>
</protein>
<evidence type="ECO:0000313" key="3">
    <source>
        <dbReference type="Proteomes" id="UP000000689"/>
    </source>
</evidence>
<dbReference type="GO" id="GO:0071011">
    <property type="term" value="C:precatalytic spliceosome"/>
    <property type="evidence" value="ECO:0007669"/>
    <property type="project" value="TreeGrafter"/>
</dbReference>
<dbReference type="GO" id="GO:0005686">
    <property type="term" value="C:U2 snRNP"/>
    <property type="evidence" value="ECO:0007669"/>
    <property type="project" value="EnsemblFungi"/>
</dbReference>
<name>G0WCV9_NAUDC</name>
<dbReference type="AlphaFoldDB" id="G0WCV9"/>
<sequence length="105" mass="12140">MSDKQREQQQYRTLKQKYVGLGDENTTKDEWLTNVQRDTYNSLQGHAALLEYITLGQEDRVRTKAGMRVELIKKMASIVDTNDELRFNNDESGNDDEPANKKSKS</sequence>
<accession>G0WCV9</accession>
<dbReference type="HOGENOM" id="CLU_138804_4_1_1"/>
<dbReference type="InterPro" id="IPR009846">
    <property type="entry name" value="SF3b5/RDS3-10"/>
</dbReference>
<dbReference type="EMBL" id="HE580272">
    <property type="protein sequence ID" value="CCD25620.1"/>
    <property type="molecule type" value="Genomic_DNA"/>
</dbReference>
<dbReference type="GO" id="GO:0000245">
    <property type="term" value="P:spliceosomal complex assembly"/>
    <property type="evidence" value="ECO:0007669"/>
    <property type="project" value="EnsemblFungi"/>
</dbReference>
<dbReference type="OMA" id="NTTIEEW"/>
<dbReference type="PANTHER" id="PTHR20978">
    <property type="entry name" value="SPLICING FACTOR 3B SUBUNIT 5"/>
    <property type="match status" value="1"/>
</dbReference>
<dbReference type="RefSeq" id="XP_003670863.1">
    <property type="nucleotide sequence ID" value="XM_003670815.1"/>
</dbReference>
<dbReference type="PANTHER" id="PTHR20978:SF0">
    <property type="entry name" value="SPLICING FACTOR 3B SUBUNIT 5"/>
    <property type="match status" value="1"/>
</dbReference>
<evidence type="ECO:0000313" key="2">
    <source>
        <dbReference type="EMBL" id="CCD25620.1"/>
    </source>
</evidence>
<dbReference type="GO" id="GO:0005684">
    <property type="term" value="C:U2-type spliceosomal complex"/>
    <property type="evidence" value="ECO:0007669"/>
    <property type="project" value="EnsemblFungi"/>
</dbReference>
<keyword evidence="3" id="KW-1185">Reference proteome</keyword>
<dbReference type="GeneID" id="11496958"/>
<dbReference type="Proteomes" id="UP000000689">
    <property type="component" value="Chromosome 6"/>
</dbReference>
<dbReference type="OrthoDB" id="274726at2759"/>
<reference evidence="2 3" key="1">
    <citation type="journal article" date="2011" name="Proc. Natl. Acad. Sci. U.S.A.">
        <title>Evolutionary erosion of yeast sex chromosomes by mating-type switching accidents.</title>
        <authorList>
            <person name="Gordon J.L."/>
            <person name="Armisen D."/>
            <person name="Proux-Wera E."/>
            <person name="Oheigeartaigh S.S."/>
            <person name="Byrne K.P."/>
            <person name="Wolfe K.H."/>
        </authorList>
    </citation>
    <scope>NUCLEOTIDE SEQUENCE [LARGE SCALE GENOMIC DNA]</scope>
    <source>
        <strain evidence="3">ATCC 10597 / BCRC 20456 / CBS 421 / NBRC 0211 / NRRL Y-12639</strain>
    </source>
</reference>
<evidence type="ECO:0008006" key="4">
    <source>
        <dbReference type="Google" id="ProtNLM"/>
    </source>
</evidence>
<feature type="region of interest" description="Disordered" evidence="1">
    <location>
        <begin position="83"/>
        <end position="105"/>
    </location>
</feature>